<evidence type="ECO:0000256" key="7">
    <source>
        <dbReference type="SAM" id="Phobius"/>
    </source>
</evidence>
<evidence type="ECO:0000256" key="2">
    <source>
        <dbReference type="ARBA" id="ARBA00010617"/>
    </source>
</evidence>
<feature type="transmembrane region" description="Helical" evidence="7">
    <location>
        <begin position="12"/>
        <end position="32"/>
    </location>
</feature>
<dbReference type="InterPro" id="IPR036396">
    <property type="entry name" value="Cyt_P450_sf"/>
</dbReference>
<dbReference type="Pfam" id="PF00067">
    <property type="entry name" value="p450"/>
    <property type="match status" value="1"/>
</dbReference>
<dbReference type="PROSITE" id="PS00086">
    <property type="entry name" value="CYTOCHROME_P450"/>
    <property type="match status" value="1"/>
</dbReference>
<dbReference type="CDD" id="cd11041">
    <property type="entry name" value="CYP503A1-like"/>
    <property type="match status" value="1"/>
</dbReference>
<keyword evidence="6" id="KW-0349">Heme</keyword>
<evidence type="ECO:0000313" key="8">
    <source>
        <dbReference type="EMBL" id="KAF7187091.1"/>
    </source>
</evidence>
<evidence type="ECO:0000313" key="9">
    <source>
        <dbReference type="Proteomes" id="UP000660729"/>
    </source>
</evidence>
<keyword evidence="3 6" id="KW-0479">Metal-binding</keyword>
<dbReference type="Proteomes" id="UP000660729">
    <property type="component" value="Unassembled WGS sequence"/>
</dbReference>
<comment type="cofactor">
    <cofactor evidence="1">
        <name>heme</name>
        <dbReference type="ChEBI" id="CHEBI:30413"/>
    </cofactor>
</comment>
<dbReference type="GO" id="GO:0020037">
    <property type="term" value="F:heme binding"/>
    <property type="evidence" value="ECO:0007669"/>
    <property type="project" value="InterPro"/>
</dbReference>
<keyword evidence="7" id="KW-0812">Transmembrane</keyword>
<dbReference type="AlphaFoldDB" id="A0A8H6R9K6"/>
<comment type="caution">
    <text evidence="8">The sequence shown here is derived from an EMBL/GenBank/DDBJ whole genome shotgun (WGS) entry which is preliminary data.</text>
</comment>
<comment type="similarity">
    <text evidence="2 6">Belongs to the cytochrome P450 family.</text>
</comment>
<dbReference type="GO" id="GO:0016705">
    <property type="term" value="F:oxidoreductase activity, acting on paired donors, with incorporation or reduction of molecular oxygen"/>
    <property type="evidence" value="ECO:0007669"/>
    <property type="project" value="InterPro"/>
</dbReference>
<gene>
    <name evidence="8" type="ORF">HII31_11568</name>
</gene>
<keyword evidence="6 8" id="KW-0503">Monooxygenase</keyword>
<dbReference type="InterPro" id="IPR001128">
    <property type="entry name" value="Cyt_P450"/>
</dbReference>
<keyword evidence="7" id="KW-0472">Membrane</keyword>
<evidence type="ECO:0000256" key="4">
    <source>
        <dbReference type="ARBA" id="ARBA00023002"/>
    </source>
</evidence>
<dbReference type="GO" id="GO:0005506">
    <property type="term" value="F:iron ion binding"/>
    <property type="evidence" value="ECO:0007669"/>
    <property type="project" value="InterPro"/>
</dbReference>
<sequence>MLWTLEPAVWVWNATLALVVFYITCCFLIKTFGRRARSLRSQEWAGSTKSWLPQWSWRSITHSRSITIEAYNCHSKHNRPFVIPQWGIEPFLILPQSQMKEVYQRPDADVNITAMLRENLAVKYTGDSDIAADAFHVDIVRQELTRKLSLLTADVFDELSLGFQDEWNVKSDEWRPIILYETAMRIVTRAANRVFSGTELCRNAEFLEYTRQYGQQIFTQAMLINMIPLSFLRPVAAAFLTRKSARHKNIVLKHAAPAIRRRLEAVRAGNKDPPVDCLQWLIEKCVARNDPVELDVTRITRRLLRLNMVAIHTTSITITNAIFELYSSSRAEEYVAGLREEVERVLKAHDGKWSKAAVNELHRIDSTIRESMRCNDFSVFSVARMITAPNGIELSDGLHIPHGTKIAVPNIGIHRDPANYETPDEYDAFRFSRSKESVVITSESALHFGYGRHACPGRFFAAQEMKLMLAYIVMNYDVKIVGSGPRKRDLKALAIPDAEAKILVRRRQTT</sequence>
<dbReference type="InterPro" id="IPR017972">
    <property type="entry name" value="Cyt_P450_CS"/>
</dbReference>
<dbReference type="OrthoDB" id="1844152at2759"/>
<evidence type="ECO:0000256" key="5">
    <source>
        <dbReference type="ARBA" id="ARBA00023004"/>
    </source>
</evidence>
<protein>
    <submittedName>
        <fullName evidence="8">Cytochrome P450 monooxygenase</fullName>
    </submittedName>
</protein>
<evidence type="ECO:0000256" key="1">
    <source>
        <dbReference type="ARBA" id="ARBA00001971"/>
    </source>
</evidence>
<proteinExistence type="inferred from homology"/>
<keyword evidence="5 6" id="KW-0408">Iron</keyword>
<keyword evidence="4 6" id="KW-0560">Oxidoreductase</keyword>
<dbReference type="Gene3D" id="1.10.630.10">
    <property type="entry name" value="Cytochrome P450"/>
    <property type="match status" value="1"/>
</dbReference>
<organism evidence="8 9">
    <name type="scientific">Pseudocercospora fuligena</name>
    <dbReference type="NCBI Taxonomy" id="685502"/>
    <lineage>
        <taxon>Eukaryota</taxon>
        <taxon>Fungi</taxon>
        <taxon>Dikarya</taxon>
        <taxon>Ascomycota</taxon>
        <taxon>Pezizomycotina</taxon>
        <taxon>Dothideomycetes</taxon>
        <taxon>Dothideomycetidae</taxon>
        <taxon>Mycosphaerellales</taxon>
        <taxon>Mycosphaerellaceae</taxon>
        <taxon>Pseudocercospora</taxon>
    </lineage>
</organism>
<dbReference type="EMBL" id="JABCIY010000240">
    <property type="protein sequence ID" value="KAF7187091.1"/>
    <property type="molecule type" value="Genomic_DNA"/>
</dbReference>
<dbReference type="PANTHER" id="PTHR46206">
    <property type="entry name" value="CYTOCHROME P450"/>
    <property type="match status" value="1"/>
</dbReference>
<keyword evidence="7" id="KW-1133">Transmembrane helix</keyword>
<dbReference type="GO" id="GO:0004497">
    <property type="term" value="F:monooxygenase activity"/>
    <property type="evidence" value="ECO:0007669"/>
    <property type="project" value="UniProtKB-KW"/>
</dbReference>
<dbReference type="SUPFAM" id="SSF48264">
    <property type="entry name" value="Cytochrome P450"/>
    <property type="match status" value="1"/>
</dbReference>
<accession>A0A8H6R9K6</accession>
<keyword evidence="9" id="KW-1185">Reference proteome</keyword>
<evidence type="ECO:0000256" key="6">
    <source>
        <dbReference type="RuleBase" id="RU000461"/>
    </source>
</evidence>
<evidence type="ECO:0000256" key="3">
    <source>
        <dbReference type="ARBA" id="ARBA00022723"/>
    </source>
</evidence>
<name>A0A8H6R9K6_9PEZI</name>
<reference evidence="8" key="1">
    <citation type="submission" date="2020-04" db="EMBL/GenBank/DDBJ databases">
        <title>Draft genome resource of the tomato pathogen Pseudocercospora fuligena.</title>
        <authorList>
            <person name="Zaccaron A."/>
        </authorList>
    </citation>
    <scope>NUCLEOTIDE SEQUENCE</scope>
    <source>
        <strain evidence="8">PF001</strain>
    </source>
</reference>